<dbReference type="RefSeq" id="WP_068805193.1">
    <property type="nucleotide sequence ID" value="NZ_CP158977.1"/>
</dbReference>
<feature type="transmembrane region" description="Helical" evidence="7">
    <location>
        <begin position="291"/>
        <end position="313"/>
    </location>
</feature>
<dbReference type="InterPro" id="IPR011701">
    <property type="entry name" value="MFS"/>
</dbReference>
<keyword evidence="6 7" id="KW-0472">Membrane</keyword>
<evidence type="ECO:0000313" key="12">
    <source>
        <dbReference type="Proteomes" id="UP001275867"/>
    </source>
</evidence>
<feature type="transmembrane region" description="Helical" evidence="7">
    <location>
        <begin position="268"/>
        <end position="285"/>
    </location>
</feature>
<dbReference type="InterPro" id="IPR050171">
    <property type="entry name" value="MFS_Transporters"/>
</dbReference>
<name>A0AAP5TBM5_9LACO</name>
<feature type="transmembrane region" description="Helical" evidence="7">
    <location>
        <begin position="325"/>
        <end position="348"/>
    </location>
</feature>
<feature type="transmembrane region" description="Helical" evidence="7">
    <location>
        <begin position="69"/>
        <end position="87"/>
    </location>
</feature>
<comment type="subcellular location">
    <subcellularLocation>
        <location evidence="1">Cell membrane</location>
        <topology evidence="1">Multi-pass membrane protein</topology>
    </subcellularLocation>
</comment>
<dbReference type="GO" id="GO:0022857">
    <property type="term" value="F:transmembrane transporter activity"/>
    <property type="evidence" value="ECO:0007669"/>
    <property type="project" value="InterPro"/>
</dbReference>
<dbReference type="SUPFAM" id="SSF103473">
    <property type="entry name" value="MFS general substrate transporter"/>
    <property type="match status" value="1"/>
</dbReference>
<keyword evidence="11" id="KW-1185">Reference proteome</keyword>
<keyword evidence="4 7" id="KW-0812">Transmembrane</keyword>
<keyword evidence="5 7" id="KW-1133">Transmembrane helix</keyword>
<evidence type="ECO:0000313" key="9">
    <source>
        <dbReference type="EMBL" id="MDV7694799.1"/>
    </source>
</evidence>
<dbReference type="Gene3D" id="1.20.1250.20">
    <property type="entry name" value="MFS general substrate transporter like domains"/>
    <property type="match status" value="2"/>
</dbReference>
<evidence type="ECO:0000313" key="10">
    <source>
        <dbReference type="EMBL" id="OAD64701.1"/>
    </source>
</evidence>
<evidence type="ECO:0000256" key="3">
    <source>
        <dbReference type="ARBA" id="ARBA00022475"/>
    </source>
</evidence>
<dbReference type="InterPro" id="IPR036259">
    <property type="entry name" value="MFS_trans_sf"/>
</dbReference>
<dbReference type="Proteomes" id="UP001275867">
    <property type="component" value="Unassembled WGS sequence"/>
</dbReference>
<evidence type="ECO:0000259" key="8">
    <source>
        <dbReference type="PROSITE" id="PS50850"/>
    </source>
</evidence>
<dbReference type="EMBL" id="LXND01000023">
    <property type="protein sequence ID" value="OAD64701.1"/>
    <property type="molecule type" value="Genomic_DNA"/>
</dbReference>
<protein>
    <submittedName>
        <fullName evidence="9">MFS transporter</fullName>
    </submittedName>
</protein>
<evidence type="ECO:0000256" key="4">
    <source>
        <dbReference type="ARBA" id="ARBA00022692"/>
    </source>
</evidence>
<dbReference type="GO" id="GO:0005886">
    <property type="term" value="C:plasma membrane"/>
    <property type="evidence" value="ECO:0007669"/>
    <property type="project" value="UniProtKB-SubCell"/>
</dbReference>
<gene>
    <name evidence="10" type="ORF">A7K95_03330</name>
    <name evidence="9" type="ORF">GA842_07955</name>
</gene>
<feature type="transmembrane region" description="Helical" evidence="7">
    <location>
        <begin position="7"/>
        <end position="29"/>
    </location>
</feature>
<reference evidence="10 11" key="1">
    <citation type="submission" date="2016-05" db="EMBL/GenBank/DDBJ databases">
        <title>Draft genome sequence of Pediococcus parvulus 2.6, a probiotic beta-glucan producer strain.</title>
        <authorList>
            <person name="Mohedano M.L."/>
            <person name="Perez-Ramos A."/>
            <person name="Duenas M.T."/>
            <person name="Lamontanara A."/>
            <person name="Orru L."/>
            <person name="Spano G."/>
            <person name="Capozzi V."/>
            <person name="Lopez P."/>
        </authorList>
    </citation>
    <scope>NUCLEOTIDE SEQUENCE [LARGE SCALE GENOMIC DNA]</scope>
    <source>
        <strain evidence="10 11">2.6</strain>
    </source>
</reference>
<dbReference type="PROSITE" id="PS50850">
    <property type="entry name" value="MFS"/>
    <property type="match status" value="1"/>
</dbReference>
<proteinExistence type="predicted"/>
<evidence type="ECO:0000256" key="6">
    <source>
        <dbReference type="ARBA" id="ARBA00023136"/>
    </source>
</evidence>
<comment type="caution">
    <text evidence="9">The sequence shown here is derived from an EMBL/GenBank/DDBJ whole genome shotgun (WGS) entry which is preliminary data.</text>
</comment>
<dbReference type="Proteomes" id="UP000077280">
    <property type="component" value="Unassembled WGS sequence"/>
</dbReference>
<evidence type="ECO:0000256" key="7">
    <source>
        <dbReference type="SAM" id="Phobius"/>
    </source>
</evidence>
<feature type="transmembrane region" description="Helical" evidence="7">
    <location>
        <begin position="93"/>
        <end position="117"/>
    </location>
</feature>
<organism evidence="9 12">
    <name type="scientific">Pediococcus parvulus</name>
    <dbReference type="NCBI Taxonomy" id="54062"/>
    <lineage>
        <taxon>Bacteria</taxon>
        <taxon>Bacillati</taxon>
        <taxon>Bacillota</taxon>
        <taxon>Bacilli</taxon>
        <taxon>Lactobacillales</taxon>
        <taxon>Lactobacillaceae</taxon>
        <taxon>Pediococcus</taxon>
    </lineage>
</organism>
<evidence type="ECO:0000256" key="5">
    <source>
        <dbReference type="ARBA" id="ARBA00022989"/>
    </source>
</evidence>
<dbReference type="PANTHER" id="PTHR23517">
    <property type="entry name" value="RESISTANCE PROTEIN MDTM, PUTATIVE-RELATED-RELATED"/>
    <property type="match status" value="1"/>
</dbReference>
<feature type="transmembrane region" description="Helical" evidence="7">
    <location>
        <begin position="156"/>
        <end position="174"/>
    </location>
</feature>
<sequence length="380" mass="42443">MKNKPVLFTNMLVNMGIGLIMPITTLYIHRTLNKSLVTAGYVLFCFSGAMMIGNLIGGKLFDSWRQKPLMYVNGIGVVTALFLLGLFPQWPIYPVLITLYGLFLGGLNSAINGYIAFLQVQDPNIFNNGYWFASLGMGFATFMSGILFGISIRMVFFSSTVLFLLTTLLIRLSFKTIKKHPVTTNQGTTDNGSRHALGSILIICLVMVIIWICYEQWNSNVSVLIVAKHISVPKYSLLFTISTVEIILIQPFTTRLFKPSFKAEKMRIILGLISFALSYLAIINTGSYWRYVLGITLVTFGEMLALIAIPALLNRFADDRNRGTIQSVGSFAGSMGRALGPLFGGYFITAFDYSWTFLGMFIIHLLLIIPVFMLRMNKPK</sequence>
<feature type="transmembrane region" description="Helical" evidence="7">
    <location>
        <begin position="35"/>
        <end position="57"/>
    </location>
</feature>
<keyword evidence="3" id="KW-1003">Cell membrane</keyword>
<feature type="transmembrane region" description="Helical" evidence="7">
    <location>
        <begin position="237"/>
        <end position="256"/>
    </location>
</feature>
<evidence type="ECO:0000256" key="2">
    <source>
        <dbReference type="ARBA" id="ARBA00022448"/>
    </source>
</evidence>
<feature type="transmembrane region" description="Helical" evidence="7">
    <location>
        <begin position="195"/>
        <end position="217"/>
    </location>
</feature>
<evidence type="ECO:0000313" key="11">
    <source>
        <dbReference type="Proteomes" id="UP000077280"/>
    </source>
</evidence>
<dbReference type="Pfam" id="PF07690">
    <property type="entry name" value="MFS_1"/>
    <property type="match status" value="2"/>
</dbReference>
<feature type="domain" description="Major facilitator superfamily (MFS) profile" evidence="8">
    <location>
        <begin position="137"/>
        <end position="380"/>
    </location>
</feature>
<keyword evidence="2" id="KW-0813">Transport</keyword>
<evidence type="ECO:0000256" key="1">
    <source>
        <dbReference type="ARBA" id="ARBA00004651"/>
    </source>
</evidence>
<accession>A0AAP5TBM5</accession>
<dbReference type="PANTHER" id="PTHR23517:SF10">
    <property type="entry name" value="MAJOR FACILITATOR SUPERFAMILY (MFS) PROFILE DOMAIN-CONTAINING PROTEIN"/>
    <property type="match status" value="1"/>
</dbReference>
<dbReference type="AlphaFoldDB" id="A0AAP5TBM5"/>
<feature type="transmembrane region" description="Helical" evidence="7">
    <location>
        <begin position="129"/>
        <end position="150"/>
    </location>
</feature>
<feature type="transmembrane region" description="Helical" evidence="7">
    <location>
        <begin position="354"/>
        <end position="374"/>
    </location>
</feature>
<dbReference type="EMBL" id="WERX01000025">
    <property type="protein sequence ID" value="MDV7694799.1"/>
    <property type="molecule type" value="Genomic_DNA"/>
</dbReference>
<dbReference type="InterPro" id="IPR020846">
    <property type="entry name" value="MFS_dom"/>
</dbReference>
<reference evidence="9" key="2">
    <citation type="submission" date="2019-10" db="EMBL/GenBank/DDBJ databases">
        <title>Malate fermentation in French cider.</title>
        <authorList>
            <person name="Cousin F.J."/>
            <person name="Medina Fernandez S."/>
            <person name="Misery B."/>
            <person name="Laplace J.-M."/>
            <person name="Cretenet M."/>
        </authorList>
    </citation>
    <scope>NUCLEOTIDE SEQUENCE</scope>
    <source>
        <strain evidence="9">UCMA15901</strain>
    </source>
</reference>